<reference evidence="1" key="1">
    <citation type="journal article" date="2020" name="Nat. Commun.">
        <title>Large-scale genome sequencing of mycorrhizal fungi provides insights into the early evolution of symbiotic traits.</title>
        <authorList>
            <person name="Miyauchi S."/>
            <person name="Kiss E."/>
            <person name="Kuo A."/>
            <person name="Drula E."/>
            <person name="Kohler A."/>
            <person name="Sanchez-Garcia M."/>
            <person name="Morin E."/>
            <person name="Andreopoulos B."/>
            <person name="Barry K.W."/>
            <person name="Bonito G."/>
            <person name="Buee M."/>
            <person name="Carver A."/>
            <person name="Chen C."/>
            <person name="Cichocki N."/>
            <person name="Clum A."/>
            <person name="Culley D."/>
            <person name="Crous P.W."/>
            <person name="Fauchery L."/>
            <person name="Girlanda M."/>
            <person name="Hayes R.D."/>
            <person name="Keri Z."/>
            <person name="LaButti K."/>
            <person name="Lipzen A."/>
            <person name="Lombard V."/>
            <person name="Magnuson J."/>
            <person name="Maillard F."/>
            <person name="Murat C."/>
            <person name="Nolan M."/>
            <person name="Ohm R.A."/>
            <person name="Pangilinan J."/>
            <person name="Pereira M.F."/>
            <person name="Perotto S."/>
            <person name="Peter M."/>
            <person name="Pfister S."/>
            <person name="Riley R."/>
            <person name="Sitrit Y."/>
            <person name="Stielow J.B."/>
            <person name="Szollosi G."/>
            <person name="Zifcakova L."/>
            <person name="Stursova M."/>
            <person name="Spatafora J.W."/>
            <person name="Tedersoo L."/>
            <person name="Vaario L.M."/>
            <person name="Yamada A."/>
            <person name="Yan M."/>
            <person name="Wang P."/>
            <person name="Xu J."/>
            <person name="Bruns T."/>
            <person name="Baldrian P."/>
            <person name="Vilgalys R."/>
            <person name="Dunand C."/>
            <person name="Henrissat B."/>
            <person name="Grigoriev I.V."/>
            <person name="Hibbett D."/>
            <person name="Nagy L.G."/>
            <person name="Martin F.M."/>
        </authorList>
    </citation>
    <scope>NUCLEOTIDE SEQUENCE</scope>
    <source>
        <strain evidence="1">UP504</strain>
    </source>
</reference>
<comment type="caution">
    <text evidence="1">The sequence shown here is derived from an EMBL/GenBank/DDBJ whole genome shotgun (WGS) entry which is preliminary data.</text>
</comment>
<protein>
    <submittedName>
        <fullName evidence="1">Uncharacterized protein</fullName>
    </submittedName>
</protein>
<dbReference type="EMBL" id="MU128948">
    <property type="protein sequence ID" value="KAF9515656.1"/>
    <property type="molecule type" value="Genomic_DNA"/>
</dbReference>
<organism evidence="1 2">
    <name type="scientific">Hydnum rufescens UP504</name>
    <dbReference type="NCBI Taxonomy" id="1448309"/>
    <lineage>
        <taxon>Eukaryota</taxon>
        <taxon>Fungi</taxon>
        <taxon>Dikarya</taxon>
        <taxon>Basidiomycota</taxon>
        <taxon>Agaricomycotina</taxon>
        <taxon>Agaricomycetes</taxon>
        <taxon>Cantharellales</taxon>
        <taxon>Hydnaceae</taxon>
        <taxon>Hydnum</taxon>
    </lineage>
</organism>
<proteinExistence type="predicted"/>
<dbReference type="Proteomes" id="UP000886523">
    <property type="component" value="Unassembled WGS sequence"/>
</dbReference>
<accession>A0A9P6B3K3</accession>
<evidence type="ECO:0000313" key="2">
    <source>
        <dbReference type="Proteomes" id="UP000886523"/>
    </source>
</evidence>
<dbReference type="AlphaFoldDB" id="A0A9P6B3K3"/>
<sequence>MDGLHRLLSSLLCIKDAGGGLQKVIKGQSCRGHLNLCLQRGDSEDIQSMKYERHQARVLVLHRVIDLPKSAMGCRLRSLLALEKENPGGSGCAA</sequence>
<keyword evidence="2" id="KW-1185">Reference proteome</keyword>
<evidence type="ECO:0000313" key="1">
    <source>
        <dbReference type="EMBL" id="KAF9515656.1"/>
    </source>
</evidence>
<name>A0A9P6B3K3_9AGAM</name>
<gene>
    <name evidence="1" type="ORF">BS47DRAFT_775356</name>
</gene>